<keyword evidence="1" id="KW-0732">Signal</keyword>
<gene>
    <name evidence="2" type="ORF">BJY01DRAFT_27883</name>
</gene>
<accession>A0ABR4JKY0</accession>
<evidence type="ECO:0000313" key="2">
    <source>
        <dbReference type="EMBL" id="KAL2839623.1"/>
    </source>
</evidence>
<feature type="chain" id="PRO_5045280997" description="Secreted protein" evidence="1">
    <location>
        <begin position="23"/>
        <end position="86"/>
    </location>
</feature>
<keyword evidence="3" id="KW-1185">Reference proteome</keyword>
<feature type="signal peptide" evidence="1">
    <location>
        <begin position="1"/>
        <end position="22"/>
    </location>
</feature>
<proteinExistence type="predicted"/>
<evidence type="ECO:0000256" key="1">
    <source>
        <dbReference type="SAM" id="SignalP"/>
    </source>
</evidence>
<evidence type="ECO:0000313" key="3">
    <source>
        <dbReference type="Proteomes" id="UP001610446"/>
    </source>
</evidence>
<dbReference type="EMBL" id="JBFXLU010000131">
    <property type="protein sequence ID" value="KAL2839623.1"/>
    <property type="molecule type" value="Genomic_DNA"/>
</dbReference>
<reference evidence="2 3" key="1">
    <citation type="submission" date="2024-07" db="EMBL/GenBank/DDBJ databases">
        <title>Section-level genome sequencing and comparative genomics of Aspergillus sections Usti and Cavernicolus.</title>
        <authorList>
            <consortium name="Lawrence Berkeley National Laboratory"/>
            <person name="Nybo J.L."/>
            <person name="Vesth T.C."/>
            <person name="Theobald S."/>
            <person name="Frisvad J.C."/>
            <person name="Larsen T.O."/>
            <person name="Kjaerboelling I."/>
            <person name="Rothschild-Mancinelli K."/>
            <person name="Lyhne E.K."/>
            <person name="Kogle M.E."/>
            <person name="Barry K."/>
            <person name="Clum A."/>
            <person name="Na H."/>
            <person name="Ledsgaard L."/>
            <person name="Lin J."/>
            <person name="Lipzen A."/>
            <person name="Kuo A."/>
            <person name="Riley R."/>
            <person name="Mondo S."/>
            <person name="Labutti K."/>
            <person name="Haridas S."/>
            <person name="Pangalinan J."/>
            <person name="Salamov A.A."/>
            <person name="Simmons B.A."/>
            <person name="Magnuson J.K."/>
            <person name="Chen J."/>
            <person name="Drula E."/>
            <person name="Henrissat B."/>
            <person name="Wiebenga A."/>
            <person name="Lubbers R.J."/>
            <person name="Gomes A.C."/>
            <person name="Makela M.R."/>
            <person name="Stajich J."/>
            <person name="Grigoriev I.V."/>
            <person name="Mortensen U.H."/>
            <person name="De Vries R.P."/>
            <person name="Baker S.E."/>
            <person name="Andersen M.R."/>
        </authorList>
    </citation>
    <scope>NUCLEOTIDE SEQUENCE [LARGE SCALE GENOMIC DNA]</scope>
    <source>
        <strain evidence="2 3">CBS 123904</strain>
    </source>
</reference>
<name>A0ABR4JKY0_9EURO</name>
<organism evidence="2 3">
    <name type="scientific">Aspergillus pseudoustus</name>
    <dbReference type="NCBI Taxonomy" id="1810923"/>
    <lineage>
        <taxon>Eukaryota</taxon>
        <taxon>Fungi</taxon>
        <taxon>Dikarya</taxon>
        <taxon>Ascomycota</taxon>
        <taxon>Pezizomycotina</taxon>
        <taxon>Eurotiomycetes</taxon>
        <taxon>Eurotiomycetidae</taxon>
        <taxon>Eurotiales</taxon>
        <taxon>Aspergillaceae</taxon>
        <taxon>Aspergillus</taxon>
        <taxon>Aspergillus subgen. Nidulantes</taxon>
    </lineage>
</organism>
<sequence>MTFWGWSIVLASCVLVVPLLDSVSILACLPFSSRGCAFGLHKFRDGLILLMFRRAAIEVSILQDFSCACWAGTCQRPRVQLIAHLR</sequence>
<comment type="caution">
    <text evidence="2">The sequence shown here is derived from an EMBL/GenBank/DDBJ whole genome shotgun (WGS) entry which is preliminary data.</text>
</comment>
<evidence type="ECO:0008006" key="4">
    <source>
        <dbReference type="Google" id="ProtNLM"/>
    </source>
</evidence>
<dbReference type="Proteomes" id="UP001610446">
    <property type="component" value="Unassembled WGS sequence"/>
</dbReference>
<protein>
    <recommendedName>
        <fullName evidence="4">Secreted protein</fullName>
    </recommendedName>
</protein>